<dbReference type="AlphaFoldDB" id="A0A1G5PGN8"/>
<name>A0A1G5PGN8_9PSED</name>
<feature type="transmembrane region" description="Helical" evidence="1">
    <location>
        <begin position="106"/>
        <end position="127"/>
    </location>
</feature>
<organism evidence="2 3">
    <name type="scientific">Pseudomonas oryzihabitans</name>
    <dbReference type="NCBI Taxonomy" id="47885"/>
    <lineage>
        <taxon>Bacteria</taxon>
        <taxon>Pseudomonadati</taxon>
        <taxon>Pseudomonadota</taxon>
        <taxon>Gammaproteobacteria</taxon>
        <taxon>Pseudomonadales</taxon>
        <taxon>Pseudomonadaceae</taxon>
        <taxon>Pseudomonas</taxon>
    </lineage>
</organism>
<accession>A0A1G5PGN8</accession>
<dbReference type="EMBL" id="FMWB01000029">
    <property type="protein sequence ID" value="SCZ48644.1"/>
    <property type="molecule type" value="Genomic_DNA"/>
</dbReference>
<feature type="transmembrane region" description="Helical" evidence="1">
    <location>
        <begin position="133"/>
        <end position="151"/>
    </location>
</feature>
<gene>
    <name evidence="2" type="ORF">SAMN05216279_12919</name>
</gene>
<keyword evidence="1" id="KW-0812">Transmembrane</keyword>
<dbReference type="OrthoDB" id="6900505at2"/>
<dbReference type="RefSeq" id="WP_074585326.1">
    <property type="nucleotide sequence ID" value="NZ_FMWB01000029.1"/>
</dbReference>
<reference evidence="3" key="1">
    <citation type="submission" date="2016-10" db="EMBL/GenBank/DDBJ databases">
        <authorList>
            <person name="de Groot N.N."/>
        </authorList>
    </citation>
    <scope>NUCLEOTIDE SEQUENCE [LARGE SCALE GENOMIC DNA]</scope>
    <source>
        <strain evidence="3">DSM 15758</strain>
    </source>
</reference>
<keyword evidence="1" id="KW-1133">Transmembrane helix</keyword>
<dbReference type="Proteomes" id="UP000183046">
    <property type="component" value="Unassembled WGS sequence"/>
</dbReference>
<feature type="transmembrane region" description="Helical" evidence="1">
    <location>
        <begin position="185"/>
        <end position="202"/>
    </location>
</feature>
<evidence type="ECO:0000256" key="1">
    <source>
        <dbReference type="SAM" id="Phobius"/>
    </source>
</evidence>
<evidence type="ECO:0000313" key="3">
    <source>
        <dbReference type="Proteomes" id="UP000183046"/>
    </source>
</evidence>
<comment type="caution">
    <text evidence="2">The sequence shown here is derived from an EMBL/GenBank/DDBJ whole genome shotgun (WGS) entry which is preliminary data.</text>
</comment>
<sequence>MHYIVAGEKRRAEALLEKYLGLPPSTLDLAVLNLRRFKNVAPAVQRTVIRLQSLMNESLLSQEEIAFIINAVDFLEQEASRPRQNSLRRFLTAVERKLRFSPAISLLRHCLALGSTLYGVAYCNGANLDAYQVAYYIAMVAYVIASSALLLNIKLRSGFQITLLTAVLTTACGIIPFVWEPAAAALILALVSFVMLGVELGYNSNIVTLQDPLKGYDSATVIDHEALANPYVPSIMRSTEDILRHEVYGVSDPAPNKLL</sequence>
<proteinExistence type="predicted"/>
<protein>
    <submittedName>
        <fullName evidence="2">Uncharacterized protein</fullName>
    </submittedName>
</protein>
<feature type="transmembrane region" description="Helical" evidence="1">
    <location>
        <begin position="158"/>
        <end position="179"/>
    </location>
</feature>
<evidence type="ECO:0000313" key="2">
    <source>
        <dbReference type="EMBL" id="SCZ48644.1"/>
    </source>
</evidence>
<keyword evidence="1" id="KW-0472">Membrane</keyword>